<evidence type="ECO:0000256" key="1">
    <source>
        <dbReference type="SAM" id="Phobius"/>
    </source>
</evidence>
<gene>
    <name evidence="2" type="ORF">LITE_LOCUS28485</name>
</gene>
<proteinExistence type="predicted"/>
<keyword evidence="3" id="KW-1185">Reference proteome</keyword>
<protein>
    <submittedName>
        <fullName evidence="2">Uncharacterized protein</fullName>
    </submittedName>
</protein>
<dbReference type="EMBL" id="CAMGYJ010000007">
    <property type="protein sequence ID" value="CAI0445240.1"/>
    <property type="molecule type" value="Genomic_DNA"/>
</dbReference>
<reference evidence="2" key="1">
    <citation type="submission" date="2022-08" db="EMBL/GenBank/DDBJ databases">
        <authorList>
            <person name="Gutierrez-Valencia J."/>
        </authorList>
    </citation>
    <scope>NUCLEOTIDE SEQUENCE</scope>
</reference>
<evidence type="ECO:0000313" key="3">
    <source>
        <dbReference type="Proteomes" id="UP001154282"/>
    </source>
</evidence>
<keyword evidence="1" id="KW-0812">Transmembrane</keyword>
<dbReference type="AlphaFoldDB" id="A0AAV0MFQ6"/>
<feature type="transmembrane region" description="Helical" evidence="1">
    <location>
        <begin position="6"/>
        <end position="28"/>
    </location>
</feature>
<keyword evidence="1" id="KW-1133">Transmembrane helix</keyword>
<dbReference type="Proteomes" id="UP001154282">
    <property type="component" value="Unassembled WGS sequence"/>
</dbReference>
<sequence>MISSLCWLYFVLCRMIIPQYLIVYLLTLHISYANASRRYICRFFDPTM</sequence>
<organism evidence="2 3">
    <name type="scientific">Linum tenue</name>
    <dbReference type="NCBI Taxonomy" id="586396"/>
    <lineage>
        <taxon>Eukaryota</taxon>
        <taxon>Viridiplantae</taxon>
        <taxon>Streptophyta</taxon>
        <taxon>Embryophyta</taxon>
        <taxon>Tracheophyta</taxon>
        <taxon>Spermatophyta</taxon>
        <taxon>Magnoliopsida</taxon>
        <taxon>eudicotyledons</taxon>
        <taxon>Gunneridae</taxon>
        <taxon>Pentapetalae</taxon>
        <taxon>rosids</taxon>
        <taxon>fabids</taxon>
        <taxon>Malpighiales</taxon>
        <taxon>Linaceae</taxon>
        <taxon>Linum</taxon>
    </lineage>
</organism>
<comment type="caution">
    <text evidence="2">The sequence shown here is derived from an EMBL/GenBank/DDBJ whole genome shotgun (WGS) entry which is preliminary data.</text>
</comment>
<accession>A0AAV0MFQ6</accession>
<name>A0AAV0MFQ6_9ROSI</name>
<evidence type="ECO:0000313" key="2">
    <source>
        <dbReference type="EMBL" id="CAI0445240.1"/>
    </source>
</evidence>
<keyword evidence="1" id="KW-0472">Membrane</keyword>